<dbReference type="HAMAP" id="MF_01401">
    <property type="entry name" value="MsrA"/>
    <property type="match status" value="1"/>
</dbReference>
<evidence type="ECO:0000256" key="2">
    <source>
        <dbReference type="ARBA" id="ARBA00012502"/>
    </source>
</evidence>
<gene>
    <name evidence="9" type="ORF">WJX72_007310</name>
</gene>
<sequence length="236" mass="25732">MALSPLAFRAGALLGLKRPAQVYALFSEKINQGKNAGLLAWARGAATGCQLAPAAPPEGLEVATFAGGCFWGVELAFQRAPGVVKTTVGYTAGHDPSPTYESVCSGRTGHTEAVQVYYDPKETTYEQLLDTFFQHVDPTTKNRQGGDMGTQYRSGIYYYNDAQKEAIHKAIDAVNEKLQQNAFRRVLGTKVVSEVLPAGDYYIAEDYHQQYLARGGRFGMPQSTEKGATEKIRCYG</sequence>
<evidence type="ECO:0000256" key="3">
    <source>
        <dbReference type="ARBA" id="ARBA00023002"/>
    </source>
</evidence>
<evidence type="ECO:0000256" key="1">
    <source>
        <dbReference type="ARBA" id="ARBA00005591"/>
    </source>
</evidence>
<evidence type="ECO:0000259" key="8">
    <source>
        <dbReference type="Pfam" id="PF01625"/>
    </source>
</evidence>
<comment type="caution">
    <text evidence="9">The sequence shown here is derived from an EMBL/GenBank/DDBJ whole genome shotgun (WGS) entry which is preliminary data.</text>
</comment>
<dbReference type="EMBL" id="JALJOR010000001">
    <property type="protein sequence ID" value="KAK9829679.1"/>
    <property type="molecule type" value="Genomic_DNA"/>
</dbReference>
<name>A0AAW1R7F0_9CHLO</name>
<dbReference type="FunFam" id="3.30.1060.10:FF:000002">
    <property type="entry name" value="Peptide methionine sulfoxide reductase"/>
    <property type="match status" value="1"/>
</dbReference>
<comment type="catalytic activity">
    <reaction evidence="6">
        <text>L-methionyl-[protein] + [thioredoxin]-disulfide + H2O = L-methionyl-(S)-S-oxide-[protein] + [thioredoxin]-dithiol</text>
        <dbReference type="Rhea" id="RHEA:14217"/>
        <dbReference type="Rhea" id="RHEA-COMP:10698"/>
        <dbReference type="Rhea" id="RHEA-COMP:10700"/>
        <dbReference type="Rhea" id="RHEA-COMP:12313"/>
        <dbReference type="Rhea" id="RHEA-COMP:12315"/>
        <dbReference type="ChEBI" id="CHEBI:15377"/>
        <dbReference type="ChEBI" id="CHEBI:16044"/>
        <dbReference type="ChEBI" id="CHEBI:29950"/>
        <dbReference type="ChEBI" id="CHEBI:44120"/>
        <dbReference type="ChEBI" id="CHEBI:50058"/>
        <dbReference type="EC" id="1.8.4.11"/>
    </reaction>
</comment>
<dbReference type="InterPro" id="IPR002569">
    <property type="entry name" value="Met_Sox_Rdtase_MsrA_dom"/>
</dbReference>
<dbReference type="EC" id="1.8.4.11" evidence="2"/>
<keyword evidence="3" id="KW-0560">Oxidoreductase</keyword>
<evidence type="ECO:0000256" key="6">
    <source>
        <dbReference type="ARBA" id="ARBA00047806"/>
    </source>
</evidence>
<dbReference type="Gene3D" id="3.30.1060.10">
    <property type="entry name" value="Peptide methionine sulphoxide reductase MsrA"/>
    <property type="match status" value="1"/>
</dbReference>
<dbReference type="NCBIfam" id="TIGR00401">
    <property type="entry name" value="msrA"/>
    <property type="match status" value="1"/>
</dbReference>
<evidence type="ECO:0000256" key="7">
    <source>
        <dbReference type="ARBA" id="ARBA00048782"/>
    </source>
</evidence>
<evidence type="ECO:0000313" key="9">
    <source>
        <dbReference type="EMBL" id="KAK9829679.1"/>
    </source>
</evidence>
<evidence type="ECO:0000256" key="4">
    <source>
        <dbReference type="ARBA" id="ARBA00030273"/>
    </source>
</evidence>
<comment type="similarity">
    <text evidence="1">Belongs to the MsrA Met sulfoxide reductase family.</text>
</comment>
<dbReference type="Pfam" id="PF01625">
    <property type="entry name" value="PMSR"/>
    <property type="match status" value="1"/>
</dbReference>
<dbReference type="Proteomes" id="UP001489004">
    <property type="component" value="Unassembled WGS sequence"/>
</dbReference>
<dbReference type="GO" id="GO:0008113">
    <property type="term" value="F:peptide-methionine (S)-S-oxide reductase activity"/>
    <property type="evidence" value="ECO:0007669"/>
    <property type="project" value="UniProtKB-EC"/>
</dbReference>
<dbReference type="AlphaFoldDB" id="A0AAW1R7F0"/>
<feature type="domain" description="Peptide methionine sulphoxide reductase MsrA" evidence="8">
    <location>
        <begin position="63"/>
        <end position="214"/>
    </location>
</feature>
<dbReference type="PANTHER" id="PTHR42799:SF2">
    <property type="entry name" value="MITOCHONDRIAL PEPTIDE METHIONINE SULFOXIDE REDUCTASE"/>
    <property type="match status" value="1"/>
</dbReference>
<dbReference type="GO" id="GO:0034599">
    <property type="term" value="P:cellular response to oxidative stress"/>
    <property type="evidence" value="ECO:0007669"/>
    <property type="project" value="TreeGrafter"/>
</dbReference>
<reference evidence="9 10" key="1">
    <citation type="journal article" date="2024" name="Nat. Commun.">
        <title>Phylogenomics reveals the evolutionary origins of lichenization in chlorophyte algae.</title>
        <authorList>
            <person name="Puginier C."/>
            <person name="Libourel C."/>
            <person name="Otte J."/>
            <person name="Skaloud P."/>
            <person name="Haon M."/>
            <person name="Grisel S."/>
            <person name="Petersen M."/>
            <person name="Berrin J.G."/>
            <person name="Delaux P.M."/>
            <person name="Dal Grande F."/>
            <person name="Keller J."/>
        </authorList>
    </citation>
    <scope>NUCLEOTIDE SEQUENCE [LARGE SCALE GENOMIC DNA]</scope>
    <source>
        <strain evidence="9 10">SAG 2043</strain>
    </source>
</reference>
<dbReference type="InterPro" id="IPR050162">
    <property type="entry name" value="MsrA_MetSO_reductase"/>
</dbReference>
<dbReference type="PANTHER" id="PTHR42799">
    <property type="entry name" value="MITOCHONDRIAL PEPTIDE METHIONINE SULFOXIDE REDUCTASE"/>
    <property type="match status" value="1"/>
</dbReference>
<keyword evidence="10" id="KW-1185">Reference proteome</keyword>
<protein>
    <recommendedName>
        <fullName evidence="2">peptide-methionine (S)-S-oxide reductase</fullName>
        <ecNumber evidence="2">1.8.4.11</ecNumber>
    </recommendedName>
    <alternativeName>
        <fullName evidence="5">Peptide-methionine (S)-S-oxide reductase</fullName>
    </alternativeName>
    <alternativeName>
        <fullName evidence="4">Protein-methionine-S-oxide reductase</fullName>
    </alternativeName>
</protein>
<proteinExistence type="inferred from homology"/>
<evidence type="ECO:0000313" key="10">
    <source>
        <dbReference type="Proteomes" id="UP001489004"/>
    </source>
</evidence>
<organism evidence="9 10">
    <name type="scientific">[Myrmecia] bisecta</name>
    <dbReference type="NCBI Taxonomy" id="41462"/>
    <lineage>
        <taxon>Eukaryota</taxon>
        <taxon>Viridiplantae</taxon>
        <taxon>Chlorophyta</taxon>
        <taxon>core chlorophytes</taxon>
        <taxon>Trebouxiophyceae</taxon>
        <taxon>Trebouxiales</taxon>
        <taxon>Trebouxiaceae</taxon>
        <taxon>Myrmecia</taxon>
    </lineage>
</organism>
<comment type="catalytic activity">
    <reaction evidence="7">
        <text>[thioredoxin]-disulfide + L-methionine + H2O = L-methionine (S)-S-oxide + [thioredoxin]-dithiol</text>
        <dbReference type="Rhea" id="RHEA:19993"/>
        <dbReference type="Rhea" id="RHEA-COMP:10698"/>
        <dbReference type="Rhea" id="RHEA-COMP:10700"/>
        <dbReference type="ChEBI" id="CHEBI:15377"/>
        <dbReference type="ChEBI" id="CHEBI:29950"/>
        <dbReference type="ChEBI" id="CHEBI:50058"/>
        <dbReference type="ChEBI" id="CHEBI:57844"/>
        <dbReference type="ChEBI" id="CHEBI:58772"/>
        <dbReference type="EC" id="1.8.4.11"/>
    </reaction>
</comment>
<dbReference type="GO" id="GO:0005737">
    <property type="term" value="C:cytoplasm"/>
    <property type="evidence" value="ECO:0007669"/>
    <property type="project" value="TreeGrafter"/>
</dbReference>
<dbReference type="InterPro" id="IPR036509">
    <property type="entry name" value="Met_Sox_Rdtase_MsrA_sf"/>
</dbReference>
<dbReference type="SUPFAM" id="SSF55068">
    <property type="entry name" value="Peptide methionine sulfoxide reductase"/>
    <property type="match status" value="1"/>
</dbReference>
<accession>A0AAW1R7F0</accession>
<evidence type="ECO:0000256" key="5">
    <source>
        <dbReference type="ARBA" id="ARBA00030643"/>
    </source>
</evidence>